<feature type="domain" description="LUD" evidence="1">
    <location>
        <begin position="13"/>
        <end position="218"/>
    </location>
</feature>
<proteinExistence type="predicted"/>
<evidence type="ECO:0000259" key="1">
    <source>
        <dbReference type="Pfam" id="PF02589"/>
    </source>
</evidence>
<dbReference type="EMBL" id="DVFW01000013">
    <property type="protein sequence ID" value="HIQ79990.1"/>
    <property type="molecule type" value="Genomic_DNA"/>
</dbReference>
<sequence>MQESKREIIEKRIARTMENLKKNNMDAYYCKTSREVCELVESLLPKGCTVSSGGSVTLKETGVLDRIQNGEYRYLDRSRPGMTREEVEQVYRETYTCDAYLCSANAITESGLLYNVDGNSNRVSAILYGPKSVIMVVGYNKIVRTLEDAVARVKTTAAPANTMKLSMDTPCSKTGECASFRMQNPSMCDGCQTDARICCNFVVSARQRHKGRIKIILVGECLGF</sequence>
<reference evidence="2" key="1">
    <citation type="submission" date="2020-10" db="EMBL/GenBank/DDBJ databases">
        <authorList>
            <person name="Gilroy R."/>
        </authorList>
    </citation>
    <scope>NUCLEOTIDE SEQUENCE</scope>
    <source>
        <strain evidence="2">ChiSjej1B19-3389</strain>
    </source>
</reference>
<gene>
    <name evidence="2" type="ORF">IAD32_01735</name>
</gene>
<dbReference type="PANTHER" id="PTHR36179">
    <property type="entry name" value="LUD_DOM DOMAIN-CONTAINING PROTEIN"/>
    <property type="match status" value="1"/>
</dbReference>
<accession>A0A9D0ZGL5</accession>
<reference evidence="2" key="2">
    <citation type="journal article" date="2021" name="PeerJ">
        <title>Extensive microbial diversity within the chicken gut microbiome revealed by metagenomics and culture.</title>
        <authorList>
            <person name="Gilroy R."/>
            <person name="Ravi A."/>
            <person name="Getino M."/>
            <person name="Pursley I."/>
            <person name="Horton D.L."/>
            <person name="Alikhan N.F."/>
            <person name="Baker D."/>
            <person name="Gharbi K."/>
            <person name="Hall N."/>
            <person name="Watson M."/>
            <person name="Adriaenssens E.M."/>
            <person name="Foster-Nyarko E."/>
            <person name="Jarju S."/>
            <person name="Secka A."/>
            <person name="Antonio M."/>
            <person name="Oren A."/>
            <person name="Chaudhuri R.R."/>
            <person name="La Ragione R."/>
            <person name="Hildebrand F."/>
            <person name="Pallen M.J."/>
        </authorList>
    </citation>
    <scope>NUCLEOTIDE SEQUENCE</scope>
    <source>
        <strain evidence="2">ChiSjej1B19-3389</strain>
    </source>
</reference>
<name>A0A9D0ZGL5_9FIRM</name>
<dbReference type="Gene3D" id="3.40.50.10420">
    <property type="entry name" value="NagB/RpiA/CoA transferase-like"/>
    <property type="match status" value="1"/>
</dbReference>
<dbReference type="InterPro" id="IPR003741">
    <property type="entry name" value="LUD_dom"/>
</dbReference>
<protein>
    <submittedName>
        <fullName evidence="2">Lactate utilization protein</fullName>
    </submittedName>
</protein>
<dbReference type="PANTHER" id="PTHR36179:SF2">
    <property type="entry name" value="LUD DOMAIN-CONTAINING PROTEIN"/>
    <property type="match status" value="1"/>
</dbReference>
<dbReference type="Pfam" id="PF02589">
    <property type="entry name" value="LUD_dom"/>
    <property type="match status" value="1"/>
</dbReference>
<dbReference type="SUPFAM" id="SSF100950">
    <property type="entry name" value="NagB/RpiA/CoA transferase-like"/>
    <property type="match status" value="1"/>
</dbReference>
<dbReference type="InterPro" id="IPR037171">
    <property type="entry name" value="NagB/RpiA_transferase-like"/>
</dbReference>
<dbReference type="AlphaFoldDB" id="A0A9D0ZGL5"/>
<evidence type="ECO:0000313" key="2">
    <source>
        <dbReference type="EMBL" id="HIQ79990.1"/>
    </source>
</evidence>
<evidence type="ECO:0000313" key="3">
    <source>
        <dbReference type="Proteomes" id="UP000886787"/>
    </source>
</evidence>
<organism evidence="2 3">
    <name type="scientific">Candidatus Scatavimonas merdigallinarum</name>
    <dbReference type="NCBI Taxonomy" id="2840914"/>
    <lineage>
        <taxon>Bacteria</taxon>
        <taxon>Bacillati</taxon>
        <taxon>Bacillota</taxon>
        <taxon>Clostridia</taxon>
        <taxon>Eubacteriales</taxon>
        <taxon>Oscillospiraceae</taxon>
        <taxon>Oscillospiraceae incertae sedis</taxon>
        <taxon>Candidatus Scatavimonas</taxon>
    </lineage>
</organism>
<comment type="caution">
    <text evidence="2">The sequence shown here is derived from an EMBL/GenBank/DDBJ whole genome shotgun (WGS) entry which is preliminary data.</text>
</comment>
<dbReference type="PIRSF" id="PIRSF020269">
    <property type="entry name" value="DUF1121"/>
    <property type="match status" value="1"/>
</dbReference>
<dbReference type="InterPro" id="IPR024185">
    <property type="entry name" value="FTHF_cligase-like_sf"/>
</dbReference>
<dbReference type="InterPro" id="IPR009501">
    <property type="entry name" value="UCP020269"/>
</dbReference>
<dbReference type="Proteomes" id="UP000886787">
    <property type="component" value="Unassembled WGS sequence"/>
</dbReference>